<evidence type="ECO:0000256" key="8">
    <source>
        <dbReference type="ARBA" id="ARBA00022989"/>
    </source>
</evidence>
<feature type="transmembrane region" description="Helical" evidence="11">
    <location>
        <begin position="6"/>
        <end position="24"/>
    </location>
</feature>
<evidence type="ECO:0000256" key="3">
    <source>
        <dbReference type="ARBA" id="ARBA00022679"/>
    </source>
</evidence>
<evidence type="ECO:0000256" key="10">
    <source>
        <dbReference type="PROSITE-ProRule" id="PRU00175"/>
    </source>
</evidence>
<sequence>MQVSLPIFLLVPTIIWLITMHTLLKEKLIFASQVPQISLMNKIKLFSANTFLFWVDFFLFSMLLIPLISTFPSIYIFLITKLILLLIEDLDLYFRYFLTLYMKEKINVILLYTNPFKEFLKLLVSLIIPILIWTSYGIPTHFIYQFYLTIKAIILSVKNLYEYRKATKYLRNDFANVTQEDLDRENICIFCRTEMHLNDSKKLPCGHCHHVNCLNQWFQQKRTCPFCNFQVMSIQNGGN</sequence>
<evidence type="ECO:0000313" key="14">
    <source>
        <dbReference type="Proteomes" id="UP001150062"/>
    </source>
</evidence>
<evidence type="ECO:0000256" key="1">
    <source>
        <dbReference type="ARBA" id="ARBA00004127"/>
    </source>
</evidence>
<gene>
    <name evidence="13" type="ORF">M0813_07252</name>
</gene>
<evidence type="ECO:0000256" key="5">
    <source>
        <dbReference type="ARBA" id="ARBA00022723"/>
    </source>
</evidence>
<dbReference type="Pfam" id="PF25563">
    <property type="entry name" value="TPR_SYVN1_N"/>
    <property type="match status" value="1"/>
</dbReference>
<keyword evidence="9 11" id="KW-0472">Membrane</keyword>
<feature type="domain" description="RING-type" evidence="12">
    <location>
        <begin position="188"/>
        <end position="228"/>
    </location>
</feature>
<dbReference type="PANTHER" id="PTHR22763">
    <property type="entry name" value="RING ZINC FINGER PROTEIN"/>
    <property type="match status" value="1"/>
</dbReference>
<dbReference type="InterPro" id="IPR057992">
    <property type="entry name" value="TPR_SYVN1_N"/>
</dbReference>
<comment type="pathway">
    <text evidence="2">Protein modification; protein ubiquitination.</text>
</comment>
<accession>A0ABQ8XD18</accession>
<feature type="transmembrane region" description="Helical" evidence="11">
    <location>
        <begin position="142"/>
        <end position="161"/>
    </location>
</feature>
<comment type="subcellular location">
    <subcellularLocation>
        <location evidence="1">Endomembrane system</location>
        <topology evidence="1">Multi-pass membrane protein</topology>
    </subcellularLocation>
</comment>
<keyword evidence="5" id="KW-0479">Metal-binding</keyword>
<evidence type="ECO:0000256" key="9">
    <source>
        <dbReference type="ARBA" id="ARBA00023136"/>
    </source>
</evidence>
<keyword evidence="3" id="KW-0808">Transferase</keyword>
<dbReference type="Pfam" id="PF13639">
    <property type="entry name" value="zf-RING_2"/>
    <property type="match status" value="1"/>
</dbReference>
<feature type="transmembrane region" description="Helical" evidence="11">
    <location>
        <begin position="119"/>
        <end position="136"/>
    </location>
</feature>
<dbReference type="SUPFAM" id="SSF57850">
    <property type="entry name" value="RING/U-box"/>
    <property type="match status" value="1"/>
</dbReference>
<feature type="transmembrane region" description="Helical" evidence="11">
    <location>
        <begin position="74"/>
        <end position="98"/>
    </location>
</feature>
<reference evidence="13" key="1">
    <citation type="submission" date="2022-08" db="EMBL/GenBank/DDBJ databases">
        <title>Novel sulfate-reducing endosymbionts in the free-living metamonad Anaeramoeba.</title>
        <authorList>
            <person name="Jerlstrom-Hultqvist J."/>
            <person name="Cepicka I."/>
            <person name="Gallot-Lavallee L."/>
            <person name="Salas-Leiva D."/>
            <person name="Curtis B.A."/>
            <person name="Zahonova K."/>
            <person name="Pipaliya S."/>
            <person name="Dacks J."/>
            <person name="Roger A.J."/>
        </authorList>
    </citation>
    <scope>NUCLEOTIDE SEQUENCE</scope>
    <source>
        <strain evidence="13">Schooner1</strain>
    </source>
</reference>
<keyword evidence="6 10" id="KW-0863">Zinc-finger</keyword>
<evidence type="ECO:0000256" key="4">
    <source>
        <dbReference type="ARBA" id="ARBA00022692"/>
    </source>
</evidence>
<evidence type="ECO:0000256" key="2">
    <source>
        <dbReference type="ARBA" id="ARBA00004906"/>
    </source>
</evidence>
<dbReference type="Proteomes" id="UP001150062">
    <property type="component" value="Unassembled WGS sequence"/>
</dbReference>
<evidence type="ECO:0000256" key="7">
    <source>
        <dbReference type="ARBA" id="ARBA00022833"/>
    </source>
</evidence>
<dbReference type="PROSITE" id="PS50089">
    <property type="entry name" value="ZF_RING_2"/>
    <property type="match status" value="1"/>
</dbReference>
<dbReference type="InterPro" id="IPR013083">
    <property type="entry name" value="Znf_RING/FYVE/PHD"/>
</dbReference>
<name>A0ABQ8XD18_9EUKA</name>
<evidence type="ECO:0000259" key="12">
    <source>
        <dbReference type="PROSITE" id="PS50089"/>
    </source>
</evidence>
<feature type="transmembrane region" description="Helical" evidence="11">
    <location>
        <begin position="45"/>
        <end position="68"/>
    </location>
</feature>
<evidence type="ECO:0000313" key="13">
    <source>
        <dbReference type="EMBL" id="KAJ6230030.1"/>
    </source>
</evidence>
<keyword evidence="7" id="KW-0862">Zinc</keyword>
<keyword evidence="8 11" id="KW-1133">Transmembrane helix</keyword>
<dbReference type="InterPro" id="IPR050731">
    <property type="entry name" value="HRD1_E3_ubiq-ligases"/>
</dbReference>
<keyword evidence="14" id="KW-1185">Reference proteome</keyword>
<evidence type="ECO:0000256" key="6">
    <source>
        <dbReference type="ARBA" id="ARBA00022771"/>
    </source>
</evidence>
<keyword evidence="4 11" id="KW-0812">Transmembrane</keyword>
<protein>
    <recommendedName>
        <fullName evidence="12">RING-type domain-containing protein</fullName>
    </recommendedName>
</protein>
<proteinExistence type="predicted"/>
<dbReference type="EMBL" id="JAOAOG010000315">
    <property type="protein sequence ID" value="KAJ6230030.1"/>
    <property type="molecule type" value="Genomic_DNA"/>
</dbReference>
<dbReference type="Gene3D" id="3.30.40.10">
    <property type="entry name" value="Zinc/RING finger domain, C3HC4 (zinc finger)"/>
    <property type="match status" value="1"/>
</dbReference>
<dbReference type="InterPro" id="IPR001841">
    <property type="entry name" value="Znf_RING"/>
</dbReference>
<evidence type="ECO:0000256" key="11">
    <source>
        <dbReference type="SAM" id="Phobius"/>
    </source>
</evidence>
<dbReference type="PANTHER" id="PTHR22763:SF184">
    <property type="entry name" value="E3 UBIQUITIN-PROTEIN LIGASE SYNOVIOLIN"/>
    <property type="match status" value="1"/>
</dbReference>
<comment type="caution">
    <text evidence="13">The sequence shown here is derived from an EMBL/GenBank/DDBJ whole genome shotgun (WGS) entry which is preliminary data.</text>
</comment>
<organism evidence="13 14">
    <name type="scientific">Anaeramoeba flamelloides</name>
    <dbReference type="NCBI Taxonomy" id="1746091"/>
    <lineage>
        <taxon>Eukaryota</taxon>
        <taxon>Metamonada</taxon>
        <taxon>Anaeramoebidae</taxon>
        <taxon>Anaeramoeba</taxon>
    </lineage>
</organism>